<evidence type="ECO:0000313" key="2">
    <source>
        <dbReference type="EMBL" id="OGK73594.1"/>
    </source>
</evidence>
<evidence type="ECO:0000256" key="1">
    <source>
        <dbReference type="SAM" id="MobiDB-lite"/>
    </source>
</evidence>
<dbReference type="Proteomes" id="UP000177050">
    <property type="component" value="Unassembled WGS sequence"/>
</dbReference>
<gene>
    <name evidence="2" type="ORF">A3K52_02260</name>
</gene>
<dbReference type="EMBL" id="MGBR01000001">
    <property type="protein sequence ID" value="OGK73594.1"/>
    <property type="molecule type" value="Genomic_DNA"/>
</dbReference>
<dbReference type="AlphaFoldDB" id="A0A1F7L0M0"/>
<accession>A0A1F7L0M0</accession>
<organism evidence="2 3">
    <name type="scientific">Candidatus Roizmanbacteria bacterium RIFOXYD1_FULL_38_12</name>
    <dbReference type="NCBI Taxonomy" id="1802093"/>
    <lineage>
        <taxon>Bacteria</taxon>
        <taxon>Candidatus Roizmaniibacteriota</taxon>
    </lineage>
</organism>
<evidence type="ECO:0000313" key="3">
    <source>
        <dbReference type="Proteomes" id="UP000177050"/>
    </source>
</evidence>
<protein>
    <submittedName>
        <fullName evidence="2">Uncharacterized protein</fullName>
    </submittedName>
</protein>
<reference evidence="2 3" key="1">
    <citation type="journal article" date="2016" name="Nat. Commun.">
        <title>Thousands of microbial genomes shed light on interconnected biogeochemical processes in an aquifer system.</title>
        <authorList>
            <person name="Anantharaman K."/>
            <person name="Brown C.T."/>
            <person name="Hug L.A."/>
            <person name="Sharon I."/>
            <person name="Castelle C.J."/>
            <person name="Probst A.J."/>
            <person name="Thomas B.C."/>
            <person name="Singh A."/>
            <person name="Wilkins M.J."/>
            <person name="Karaoz U."/>
            <person name="Brodie E.L."/>
            <person name="Williams K.H."/>
            <person name="Hubbard S.S."/>
            <person name="Banfield J.F."/>
        </authorList>
    </citation>
    <scope>NUCLEOTIDE SEQUENCE [LARGE SCALE GENOMIC DNA]</scope>
</reference>
<sequence>MASSGELKIRILEVFGSDGLPSCGMTDAGRLGQGEGKTEYIGGSKEEIPPGTPRWMLPFALLHRYIPDKMPKSPRNMERYLAKKN</sequence>
<proteinExistence type="predicted"/>
<name>A0A1F7L0M0_9BACT</name>
<feature type="region of interest" description="Disordered" evidence="1">
    <location>
        <begin position="26"/>
        <end position="47"/>
    </location>
</feature>
<comment type="caution">
    <text evidence="2">The sequence shown here is derived from an EMBL/GenBank/DDBJ whole genome shotgun (WGS) entry which is preliminary data.</text>
</comment>